<dbReference type="AlphaFoldDB" id="A0A814CVG5"/>
<sequence length="322" mass="38214">MFLLQPNFFDSHIVDVIISLTTTPERFHYELPLAIHSLLCQTELPKQIRVYLSPTSLIKQQANMTLAQLRGYVQNLDSSETMMKLFNDLVDIWLEEEDFGPATKFLPILKEFKGRSQPILICDDDQYYHPYTVATLYRYSARYPKSILGFRGWRVRQDLVWGVGGPYEIAYHIIESFYISQIYRVGVITANHAYLIRPSFFDEHIYDDFNKVSNDIRRVDDIWINGQASTRNISRYVVPSCCSHVTVTRTHALEEYFGRNRIDRLTANSHALRWFADSWEKDLWYKFDGENAPRYRNWFVLIYRQWIFLLLQLKFAMYFGFV</sequence>
<dbReference type="Proteomes" id="UP000663852">
    <property type="component" value="Unassembled WGS sequence"/>
</dbReference>
<comment type="caution">
    <text evidence="1">The sequence shown here is derived from an EMBL/GenBank/DDBJ whole genome shotgun (WGS) entry which is preliminary data.</text>
</comment>
<reference evidence="1" key="1">
    <citation type="submission" date="2021-02" db="EMBL/GenBank/DDBJ databases">
        <authorList>
            <person name="Nowell W R."/>
        </authorList>
    </citation>
    <scope>NUCLEOTIDE SEQUENCE</scope>
</reference>
<evidence type="ECO:0000313" key="1">
    <source>
        <dbReference type="EMBL" id="CAF0949709.1"/>
    </source>
</evidence>
<evidence type="ECO:0008006" key="5">
    <source>
        <dbReference type="Google" id="ProtNLM"/>
    </source>
</evidence>
<accession>A0A814CVG5</accession>
<dbReference type="Proteomes" id="UP000663828">
    <property type="component" value="Unassembled WGS sequence"/>
</dbReference>
<dbReference type="EMBL" id="CAJNOR010002247">
    <property type="protein sequence ID" value="CAF1268014.1"/>
    <property type="molecule type" value="Genomic_DNA"/>
</dbReference>
<proteinExistence type="predicted"/>
<gene>
    <name evidence="1" type="ORF">EDS130_LOCUS12270</name>
    <name evidence="2" type="ORF">XAT740_LOCUS27139</name>
</gene>
<organism evidence="1 4">
    <name type="scientific">Adineta ricciae</name>
    <name type="common">Rotifer</name>
    <dbReference type="NCBI Taxonomy" id="249248"/>
    <lineage>
        <taxon>Eukaryota</taxon>
        <taxon>Metazoa</taxon>
        <taxon>Spiralia</taxon>
        <taxon>Gnathifera</taxon>
        <taxon>Rotifera</taxon>
        <taxon>Eurotatoria</taxon>
        <taxon>Bdelloidea</taxon>
        <taxon>Adinetida</taxon>
        <taxon>Adinetidae</taxon>
        <taxon>Adineta</taxon>
    </lineage>
</organism>
<dbReference type="EMBL" id="CAJNOJ010000046">
    <property type="protein sequence ID" value="CAF0949709.1"/>
    <property type="molecule type" value="Genomic_DNA"/>
</dbReference>
<evidence type="ECO:0000313" key="4">
    <source>
        <dbReference type="Proteomes" id="UP000663852"/>
    </source>
</evidence>
<name>A0A814CVG5_ADIRI</name>
<evidence type="ECO:0000313" key="3">
    <source>
        <dbReference type="Proteomes" id="UP000663828"/>
    </source>
</evidence>
<dbReference type="OrthoDB" id="414863at2759"/>
<protein>
    <recommendedName>
        <fullName evidence="5">Glycosyltransferase family 2 protein</fullName>
    </recommendedName>
</protein>
<keyword evidence="3" id="KW-1185">Reference proteome</keyword>
<evidence type="ECO:0000313" key="2">
    <source>
        <dbReference type="EMBL" id="CAF1268014.1"/>
    </source>
</evidence>